<dbReference type="InterPro" id="IPR020846">
    <property type="entry name" value="MFS_dom"/>
</dbReference>
<feature type="transmembrane region" description="Helical" evidence="7">
    <location>
        <begin position="60"/>
        <end position="85"/>
    </location>
</feature>
<keyword evidence="3 7" id="KW-0812">Transmembrane</keyword>
<dbReference type="FunFam" id="1.20.1250.20:FF:000196">
    <property type="entry name" value="MFS toxin efflux pump (AflT)"/>
    <property type="match status" value="1"/>
</dbReference>
<evidence type="ECO:0000256" key="3">
    <source>
        <dbReference type="ARBA" id="ARBA00022692"/>
    </source>
</evidence>
<gene>
    <name evidence="9" type="ORF">HYALB_00006985</name>
</gene>
<evidence type="ECO:0000256" key="6">
    <source>
        <dbReference type="SAM" id="MobiDB-lite"/>
    </source>
</evidence>
<feature type="transmembrane region" description="Helical" evidence="7">
    <location>
        <begin position="423"/>
        <end position="445"/>
    </location>
</feature>
<feature type="transmembrane region" description="Helical" evidence="7">
    <location>
        <begin position="451"/>
        <end position="470"/>
    </location>
</feature>
<comment type="caution">
    <text evidence="9">The sequence shown here is derived from an EMBL/GenBank/DDBJ whole genome shotgun (WGS) entry which is preliminary data.</text>
</comment>
<evidence type="ECO:0000313" key="10">
    <source>
        <dbReference type="Proteomes" id="UP000701801"/>
    </source>
</evidence>
<keyword evidence="10" id="KW-1185">Reference proteome</keyword>
<keyword evidence="5 7" id="KW-0472">Membrane</keyword>
<feature type="transmembrane region" description="Helical" evidence="7">
    <location>
        <begin position="289"/>
        <end position="309"/>
    </location>
</feature>
<dbReference type="GO" id="GO:0005886">
    <property type="term" value="C:plasma membrane"/>
    <property type="evidence" value="ECO:0007669"/>
    <property type="project" value="TreeGrafter"/>
</dbReference>
<evidence type="ECO:0000256" key="5">
    <source>
        <dbReference type="ARBA" id="ARBA00023136"/>
    </source>
</evidence>
<dbReference type="EMBL" id="CAJVRM010000078">
    <property type="protein sequence ID" value="CAG8973714.1"/>
    <property type="molecule type" value="Genomic_DNA"/>
</dbReference>
<feature type="compositionally biased region" description="Basic and acidic residues" evidence="6">
    <location>
        <begin position="26"/>
        <end position="43"/>
    </location>
</feature>
<feature type="transmembrane region" description="Helical" evidence="7">
    <location>
        <begin position="390"/>
        <end position="411"/>
    </location>
</feature>
<feature type="domain" description="Major facilitator superfamily (MFS) profile" evidence="8">
    <location>
        <begin position="63"/>
        <end position="551"/>
    </location>
</feature>
<dbReference type="OrthoDB" id="10021397at2759"/>
<feature type="transmembrane region" description="Helical" evidence="7">
    <location>
        <begin position="128"/>
        <end position="146"/>
    </location>
</feature>
<organism evidence="9 10">
    <name type="scientific">Hymenoscyphus albidus</name>
    <dbReference type="NCBI Taxonomy" id="595503"/>
    <lineage>
        <taxon>Eukaryota</taxon>
        <taxon>Fungi</taxon>
        <taxon>Dikarya</taxon>
        <taxon>Ascomycota</taxon>
        <taxon>Pezizomycotina</taxon>
        <taxon>Leotiomycetes</taxon>
        <taxon>Helotiales</taxon>
        <taxon>Helotiaceae</taxon>
        <taxon>Hymenoscyphus</taxon>
    </lineage>
</organism>
<dbReference type="Gene3D" id="1.20.1250.20">
    <property type="entry name" value="MFS general substrate transporter like domains"/>
    <property type="match status" value="1"/>
</dbReference>
<feature type="transmembrane region" description="Helical" evidence="7">
    <location>
        <begin position="363"/>
        <end position="384"/>
    </location>
</feature>
<feature type="transmembrane region" description="Helical" evidence="7">
    <location>
        <begin position="158"/>
        <end position="178"/>
    </location>
</feature>
<proteinExistence type="predicted"/>
<evidence type="ECO:0000256" key="7">
    <source>
        <dbReference type="SAM" id="Phobius"/>
    </source>
</evidence>
<dbReference type="InterPro" id="IPR036259">
    <property type="entry name" value="MFS_trans_sf"/>
</dbReference>
<dbReference type="PANTHER" id="PTHR23501">
    <property type="entry name" value="MAJOR FACILITATOR SUPERFAMILY"/>
    <property type="match status" value="1"/>
</dbReference>
<accession>A0A9N9LEG9</accession>
<feature type="transmembrane region" description="Helical" evidence="7">
    <location>
        <begin position="184"/>
        <end position="209"/>
    </location>
</feature>
<keyword evidence="4 7" id="KW-1133">Transmembrane helix</keyword>
<dbReference type="InterPro" id="IPR011701">
    <property type="entry name" value="MFS"/>
</dbReference>
<dbReference type="PROSITE" id="PS50850">
    <property type="entry name" value="MFS"/>
    <property type="match status" value="1"/>
</dbReference>
<evidence type="ECO:0000259" key="8">
    <source>
        <dbReference type="PROSITE" id="PS50850"/>
    </source>
</evidence>
<feature type="transmembrane region" description="Helical" evidence="7">
    <location>
        <begin position="97"/>
        <end position="116"/>
    </location>
</feature>
<feature type="transmembrane region" description="Helical" evidence="7">
    <location>
        <begin position="525"/>
        <end position="545"/>
    </location>
</feature>
<name>A0A9N9LEG9_9HELO</name>
<sequence>MIDTDSRSATLAEPAGENSQSPPESLNKEETVNDKTTDTDRNVEEEIVEHEVKYETGIRLTFIIIALLLSIFLVALDMTIVGTAIPKITDEFKGIDLVGWYGSAFFLTVGAFQSTWGKAYKYFPLKTTFLTSIAVFELGSLICGVAPNSTALIVGRAIAGLGGAGIASGSYTIIAFAAPPAQRAAYTGFLGAAYGLASVVGPLLGGVFADKITWRWCFYINLPIGAVSVAIILFSFTTPAHAVPAKASLLEKFLQMDLPGAFVIMAAIICFLLAIQWGGQTKPWNDSEVIGLLVGFGLILILFFVIEYFQGERAMIVGRLLKDRHVSVGMGFIFFLGGAFFILLYFLPIYFQVVSGVSASQSGIRNLPLIIAVVIATIASGAAISATGHYVPWLIGGSVIATIGAGLIYTLDIGTSSGKWIGYQVLAGLGLGVAFQVPIIAGQAVVAASDLSSTTAMILFAQTIGGAFFVSASQTGFSNELLKALPSFAPSVDPKRVLTVGITEIRSSFAADEVQGIIRAYMQGLHVSFALAIGCVGVSVLFAFASKWTNLKGKMQPGGAA</sequence>
<dbReference type="FunFam" id="1.20.1720.10:FF:000012">
    <property type="entry name" value="MFS toxin efflux pump (AflT)"/>
    <property type="match status" value="1"/>
</dbReference>
<dbReference type="Pfam" id="PF07690">
    <property type="entry name" value="MFS_1"/>
    <property type="match status" value="1"/>
</dbReference>
<evidence type="ECO:0000256" key="4">
    <source>
        <dbReference type="ARBA" id="ARBA00022989"/>
    </source>
</evidence>
<dbReference type="PANTHER" id="PTHR23501:SF177">
    <property type="entry name" value="MAJOR FACILITATOR SUPERFAMILY (MFS) PROFILE DOMAIN-CONTAINING PROTEIN-RELATED"/>
    <property type="match status" value="1"/>
</dbReference>
<dbReference type="Proteomes" id="UP000701801">
    <property type="component" value="Unassembled WGS sequence"/>
</dbReference>
<feature type="transmembrane region" description="Helical" evidence="7">
    <location>
        <begin position="216"/>
        <end position="238"/>
    </location>
</feature>
<comment type="subcellular location">
    <subcellularLocation>
        <location evidence="1">Membrane</location>
        <topology evidence="1">Multi-pass membrane protein</topology>
    </subcellularLocation>
</comment>
<feature type="region of interest" description="Disordered" evidence="6">
    <location>
        <begin position="1"/>
        <end position="43"/>
    </location>
</feature>
<protein>
    <recommendedName>
        <fullName evidence="8">Major facilitator superfamily (MFS) profile domain-containing protein</fullName>
    </recommendedName>
</protein>
<dbReference type="CDD" id="cd17502">
    <property type="entry name" value="MFS_Azr1_MDR_like"/>
    <property type="match status" value="1"/>
</dbReference>
<evidence type="ECO:0000256" key="1">
    <source>
        <dbReference type="ARBA" id="ARBA00004141"/>
    </source>
</evidence>
<feature type="transmembrane region" description="Helical" evidence="7">
    <location>
        <begin position="329"/>
        <end position="351"/>
    </location>
</feature>
<dbReference type="GO" id="GO:0022857">
    <property type="term" value="F:transmembrane transporter activity"/>
    <property type="evidence" value="ECO:0007669"/>
    <property type="project" value="InterPro"/>
</dbReference>
<dbReference type="SUPFAM" id="SSF103473">
    <property type="entry name" value="MFS general substrate transporter"/>
    <property type="match status" value="1"/>
</dbReference>
<feature type="transmembrane region" description="Helical" evidence="7">
    <location>
        <begin position="258"/>
        <end position="277"/>
    </location>
</feature>
<reference evidence="9" key="1">
    <citation type="submission" date="2021-07" db="EMBL/GenBank/DDBJ databases">
        <authorList>
            <person name="Durling M."/>
        </authorList>
    </citation>
    <scope>NUCLEOTIDE SEQUENCE</scope>
</reference>
<keyword evidence="2" id="KW-0813">Transport</keyword>
<evidence type="ECO:0000313" key="9">
    <source>
        <dbReference type="EMBL" id="CAG8973714.1"/>
    </source>
</evidence>
<dbReference type="AlphaFoldDB" id="A0A9N9LEG9"/>
<evidence type="ECO:0000256" key="2">
    <source>
        <dbReference type="ARBA" id="ARBA00022448"/>
    </source>
</evidence>